<accession>A0A4R5LW32</accession>
<dbReference type="PANTHER" id="PTHR30118">
    <property type="entry name" value="HTH-TYPE TRANSCRIPTIONAL REGULATOR LEUO-RELATED"/>
    <property type="match status" value="1"/>
</dbReference>
<comment type="similarity">
    <text evidence="1">Belongs to the LysR transcriptional regulatory family.</text>
</comment>
<gene>
    <name evidence="6" type="ORF">E2F43_05445</name>
</gene>
<evidence type="ECO:0000259" key="5">
    <source>
        <dbReference type="PROSITE" id="PS50931"/>
    </source>
</evidence>
<protein>
    <submittedName>
        <fullName evidence="6">LysR family transcriptional regulator</fullName>
    </submittedName>
</protein>
<comment type="caution">
    <text evidence="6">The sequence shown here is derived from an EMBL/GenBank/DDBJ whole genome shotgun (WGS) entry which is preliminary data.</text>
</comment>
<evidence type="ECO:0000313" key="6">
    <source>
        <dbReference type="EMBL" id="TDG15669.1"/>
    </source>
</evidence>
<evidence type="ECO:0000256" key="3">
    <source>
        <dbReference type="ARBA" id="ARBA00023125"/>
    </source>
</evidence>
<keyword evidence="7" id="KW-1185">Reference proteome</keyword>
<dbReference type="PANTHER" id="PTHR30118:SF15">
    <property type="entry name" value="TRANSCRIPTIONAL REGULATORY PROTEIN"/>
    <property type="match status" value="1"/>
</dbReference>
<dbReference type="EMBL" id="SMSE01000001">
    <property type="protein sequence ID" value="TDG15669.1"/>
    <property type="molecule type" value="Genomic_DNA"/>
</dbReference>
<sequence>MSLRKTDLNLLVILDALLDEAHVSRAAQRINLSQPATSAALERCRQLFDDPLLIRSRGGMILTPKADRLHHRLKQVLVELEDVLESRDEDLQRIEQTLRLSMSDAYVASLGPKLAAYLGATAPGVNLVFLPWVGPGAALEQLVKGQVDLAISQFPQVQSSISRRELAHEDYRIILRKDHPALARFDLDTWLALPHLIMSGRGETRTGLDLLLEGMGRKRRVAMVVPSFNLALPLLQQTELVSMLPVHGVPRELFAEFELLPPPVDMPGYTVHLAWHRRLDGDRVTGHVADFIAGECFPLDAAGTG</sequence>
<dbReference type="Gene3D" id="3.40.190.10">
    <property type="entry name" value="Periplasmic binding protein-like II"/>
    <property type="match status" value="2"/>
</dbReference>
<evidence type="ECO:0000313" key="7">
    <source>
        <dbReference type="Proteomes" id="UP000295554"/>
    </source>
</evidence>
<dbReference type="InterPro" id="IPR005119">
    <property type="entry name" value="LysR_subst-bd"/>
</dbReference>
<dbReference type="GO" id="GO:0003700">
    <property type="term" value="F:DNA-binding transcription factor activity"/>
    <property type="evidence" value="ECO:0007669"/>
    <property type="project" value="InterPro"/>
</dbReference>
<dbReference type="SUPFAM" id="SSF46785">
    <property type="entry name" value="Winged helix' DNA-binding domain"/>
    <property type="match status" value="1"/>
</dbReference>
<dbReference type="Pfam" id="PF00126">
    <property type="entry name" value="HTH_1"/>
    <property type="match status" value="1"/>
</dbReference>
<dbReference type="InterPro" id="IPR037402">
    <property type="entry name" value="YidZ_PBP2"/>
</dbReference>
<evidence type="ECO:0000256" key="2">
    <source>
        <dbReference type="ARBA" id="ARBA00023015"/>
    </source>
</evidence>
<reference evidence="6 7" key="1">
    <citation type="submission" date="2019-03" db="EMBL/GenBank/DDBJ databases">
        <title>Seongchinamella monodicae gen. nov., sp. nov., a novel member of the Gammaproteobacteria isolated from a tidal mudflat of beach.</title>
        <authorList>
            <person name="Yang H.G."/>
            <person name="Kang J.W."/>
            <person name="Lee S.D."/>
        </authorList>
    </citation>
    <scope>NUCLEOTIDE SEQUENCE [LARGE SCALE GENOMIC DNA]</scope>
    <source>
        <strain evidence="6 7">GH4-78</strain>
    </source>
</reference>
<feature type="domain" description="HTH lysR-type" evidence="5">
    <location>
        <begin position="6"/>
        <end position="63"/>
    </location>
</feature>
<dbReference type="SUPFAM" id="SSF53850">
    <property type="entry name" value="Periplasmic binding protein-like II"/>
    <property type="match status" value="1"/>
</dbReference>
<keyword evidence="2" id="KW-0805">Transcription regulation</keyword>
<dbReference type="PROSITE" id="PS50931">
    <property type="entry name" value="HTH_LYSR"/>
    <property type="match status" value="1"/>
</dbReference>
<dbReference type="InterPro" id="IPR000847">
    <property type="entry name" value="LysR_HTH_N"/>
</dbReference>
<proteinExistence type="inferred from homology"/>
<dbReference type="InterPro" id="IPR036390">
    <property type="entry name" value="WH_DNA-bd_sf"/>
</dbReference>
<dbReference type="RefSeq" id="WP_133210353.1">
    <property type="nucleotide sequence ID" value="NZ_SMSE01000001.1"/>
</dbReference>
<dbReference type="CDD" id="cd08417">
    <property type="entry name" value="PBP2_Nitroaromatics_like"/>
    <property type="match status" value="1"/>
</dbReference>
<dbReference type="InterPro" id="IPR050389">
    <property type="entry name" value="LysR-type_TF"/>
</dbReference>
<dbReference type="Proteomes" id="UP000295554">
    <property type="component" value="Unassembled WGS sequence"/>
</dbReference>
<evidence type="ECO:0000256" key="1">
    <source>
        <dbReference type="ARBA" id="ARBA00009437"/>
    </source>
</evidence>
<dbReference type="InterPro" id="IPR036388">
    <property type="entry name" value="WH-like_DNA-bd_sf"/>
</dbReference>
<dbReference type="GO" id="GO:0003677">
    <property type="term" value="F:DNA binding"/>
    <property type="evidence" value="ECO:0007669"/>
    <property type="project" value="UniProtKB-KW"/>
</dbReference>
<dbReference type="Pfam" id="PF03466">
    <property type="entry name" value="LysR_substrate"/>
    <property type="match status" value="1"/>
</dbReference>
<dbReference type="AlphaFoldDB" id="A0A4R5LW32"/>
<keyword evidence="4" id="KW-0804">Transcription</keyword>
<dbReference type="OrthoDB" id="8720143at2"/>
<dbReference type="Gene3D" id="1.10.10.10">
    <property type="entry name" value="Winged helix-like DNA-binding domain superfamily/Winged helix DNA-binding domain"/>
    <property type="match status" value="1"/>
</dbReference>
<name>A0A4R5LW32_9GAMM</name>
<keyword evidence="3" id="KW-0238">DNA-binding</keyword>
<evidence type="ECO:0000256" key="4">
    <source>
        <dbReference type="ARBA" id="ARBA00023163"/>
    </source>
</evidence>
<organism evidence="6 7">
    <name type="scientific">Seongchinamella unica</name>
    <dbReference type="NCBI Taxonomy" id="2547392"/>
    <lineage>
        <taxon>Bacteria</taxon>
        <taxon>Pseudomonadati</taxon>
        <taxon>Pseudomonadota</taxon>
        <taxon>Gammaproteobacteria</taxon>
        <taxon>Cellvibrionales</taxon>
        <taxon>Halieaceae</taxon>
        <taxon>Seongchinamella</taxon>
    </lineage>
</organism>